<dbReference type="EMBL" id="LFZW01000001">
    <property type="protein sequence ID" value="KMY51876.1"/>
    <property type="molecule type" value="Genomic_DNA"/>
</dbReference>
<evidence type="ECO:0000313" key="1">
    <source>
        <dbReference type="EMBL" id="KMY51876.1"/>
    </source>
</evidence>
<dbReference type="Gene3D" id="3.40.50.300">
    <property type="entry name" value="P-loop containing nucleotide triphosphate hydrolases"/>
    <property type="match status" value="1"/>
</dbReference>
<dbReference type="RefSeq" id="WP_049683229.1">
    <property type="nucleotide sequence ID" value="NZ_LFZW01000001.1"/>
</dbReference>
<dbReference type="AlphaFoldDB" id="A0A0K9GZ27"/>
<name>A0A0K9GZ27_9BACI</name>
<comment type="caution">
    <text evidence="1">The sequence shown here is derived from an EMBL/GenBank/DDBJ whole genome shotgun (WGS) entry which is preliminary data.</text>
</comment>
<dbReference type="OrthoDB" id="5430844at2"/>
<gene>
    <name evidence="1" type="ORF">AC625_22035</name>
</gene>
<protein>
    <submittedName>
        <fullName evidence="1">Aldolase</fullName>
    </submittedName>
</protein>
<dbReference type="PATRIC" id="fig|1679170.3.peg.4969"/>
<keyword evidence="2" id="KW-1185">Reference proteome</keyword>
<reference evidence="2" key="1">
    <citation type="submission" date="2015-07" db="EMBL/GenBank/DDBJ databases">
        <title>Genome sequencing project for genomic taxonomy and phylogenomics of Bacillus-like bacteria.</title>
        <authorList>
            <person name="Liu B."/>
            <person name="Wang J."/>
            <person name="Zhu Y."/>
            <person name="Liu G."/>
            <person name="Chen Q."/>
            <person name="Chen Z."/>
            <person name="Lan J."/>
            <person name="Che J."/>
            <person name="Ge C."/>
            <person name="Shi H."/>
            <person name="Pan Z."/>
            <person name="Liu X."/>
        </authorList>
    </citation>
    <scope>NUCLEOTIDE SEQUENCE [LARGE SCALE GENOMIC DNA]</scope>
    <source>
        <strain evidence="2">FJAT-27997</strain>
    </source>
</reference>
<evidence type="ECO:0000313" key="2">
    <source>
        <dbReference type="Proteomes" id="UP000037146"/>
    </source>
</evidence>
<dbReference type="STRING" id="1679170.AC625_22035"/>
<organism evidence="1 2">
    <name type="scientific">Peribacillus loiseleuriae</name>
    <dbReference type="NCBI Taxonomy" id="1679170"/>
    <lineage>
        <taxon>Bacteria</taxon>
        <taxon>Bacillati</taxon>
        <taxon>Bacillota</taxon>
        <taxon>Bacilli</taxon>
        <taxon>Bacillales</taxon>
        <taxon>Bacillaceae</taxon>
        <taxon>Peribacillus</taxon>
    </lineage>
</organism>
<dbReference type="Proteomes" id="UP000037146">
    <property type="component" value="Unassembled WGS sequence"/>
</dbReference>
<dbReference type="InterPro" id="IPR027417">
    <property type="entry name" value="P-loop_NTPase"/>
</dbReference>
<sequence>MTATMKKVVYKAFGLHISSEIDLPETQKIKLENKDIDIVVEIADLTKRWEVEAESNRYFLIKENVCMFMVQGVAIYLIQDGNRIIVSPMVNAQEDQIRLYLLGTCMGAALMQRKILPLHGSAIAIDGKAYAIVGDSGAGKSTLASAFLNRGYQLLSDDVIPVTLSSDCIPIVTPAYPQQKLWMESLDQFGMDSRNYQPIIKRENKFAIPVAAQFASEPMPLAGIFEIVKVEDQKVTLHPIKKMERFLTLYRHTYRNFFIGDSGLMDWHFNTSAKIVNKMNLYQLRRPISRFTAHELAELMLMTIKKEDILYESN</sequence>
<accession>A0A0K9GZ27</accession>
<proteinExistence type="predicted"/>
<dbReference type="SUPFAM" id="SSF53795">
    <property type="entry name" value="PEP carboxykinase-like"/>
    <property type="match status" value="1"/>
</dbReference>